<dbReference type="SUPFAM" id="SSF47923">
    <property type="entry name" value="Ypt/Rab-GAP domain of gyp1p"/>
    <property type="match status" value="2"/>
</dbReference>
<accession>A0ABM1M3W9</accession>
<dbReference type="CDD" id="cd13351">
    <property type="entry name" value="PH-GRAM1_TCB1D9_TCB1D9B"/>
    <property type="match status" value="1"/>
</dbReference>
<keyword evidence="1" id="KW-0343">GTPase activation</keyword>
<proteinExistence type="predicted"/>
<dbReference type="InterPro" id="IPR018247">
    <property type="entry name" value="EF_Hand_1_Ca_BS"/>
</dbReference>
<dbReference type="SMART" id="SM00568">
    <property type="entry name" value="GRAM"/>
    <property type="match status" value="2"/>
</dbReference>
<dbReference type="InterPro" id="IPR011992">
    <property type="entry name" value="EF-hand-dom_pair"/>
</dbReference>
<dbReference type="InterPro" id="IPR004182">
    <property type="entry name" value="GRAM"/>
</dbReference>
<evidence type="ECO:0000313" key="7">
    <source>
        <dbReference type="RefSeq" id="XP_017769269.1"/>
    </source>
</evidence>
<reference evidence="7" key="1">
    <citation type="submission" date="2025-08" db="UniProtKB">
        <authorList>
            <consortium name="RefSeq"/>
        </authorList>
    </citation>
    <scope>IDENTIFICATION</scope>
    <source>
        <tissue evidence="7">Whole Larva</tissue>
    </source>
</reference>
<dbReference type="PANTHER" id="PTHR47666">
    <property type="entry name" value="PROTEIN VASCULAR ASSOCIATED DEATH 1, CHLOROPLASTIC"/>
    <property type="match status" value="1"/>
</dbReference>
<dbReference type="Gene3D" id="1.10.8.270">
    <property type="entry name" value="putative rabgap domain of human tbc1 domain family member 14 like domains"/>
    <property type="match status" value="1"/>
</dbReference>
<dbReference type="Gene3D" id="2.30.29.30">
    <property type="entry name" value="Pleckstrin-homology domain (PH domain)/Phosphotyrosine-binding domain (PTB)"/>
    <property type="match status" value="2"/>
</dbReference>
<dbReference type="InterPro" id="IPR000195">
    <property type="entry name" value="Rab-GAP-TBC_dom"/>
</dbReference>
<evidence type="ECO:0000259" key="5">
    <source>
        <dbReference type="PROSITE" id="PS50222"/>
    </source>
</evidence>
<keyword evidence="3" id="KW-0106">Calcium</keyword>
<dbReference type="InterPro" id="IPR011993">
    <property type="entry name" value="PH-like_dom_sf"/>
</dbReference>
<dbReference type="Gene3D" id="1.10.472.80">
    <property type="entry name" value="Ypt/Rab-GAP domain of gyp1p, domain 3"/>
    <property type="match status" value="1"/>
</dbReference>
<dbReference type="CDD" id="cd13354">
    <property type="entry name" value="PH-GRAM2_TCB1D9_TCB1D9B"/>
    <property type="match status" value="1"/>
</dbReference>
<sequence length="1121" mass="128477">MWVKPSEVLLAHTLWETEKASIYFILQHRKGHGNSRGLSSLLVGTMDSIFDTKPPPYRILHQTPTSEVYYQIACSMTQQEILADWEWLLANVSETLGSFDKEDDITDFVKCKVESVLATTQEGHEVDDEDTKRFKATADKFSRIFCIGREEKLVNYYSCSFWKGKLPRQGWLYLSVNYCCFHALILGIETKLRFRWSDVIDVAKTNSLLFPDSIKVSTRDKDYYFSMFIRKNDTFSLMEQLIDLAMKSLIDDKRSYNEDKDLLNKLSKNVPKKASFLKRDLDARVQSEAYRVVFRLPSNEKLDGCIDCTLLTPFNKKHVVGRLFLSQNYICFDSRVRVKELVSLVLPLRDVKLVEKIENNATNSSLEKAIIITCANKINKSNFLFAQISDRDFLVDKISELLSRTNASMNEGLNGAGDENQLSAGSGDQWKCEPPLMTLFPLDVIPQVAKDQEKKEKEWELHFNIYGRGISMYKTTEVAKLVLEGIPDKLRMDIWMSFSGAANKKSMNHGYYRKMVDKALVQHSTANEEIERDLHRSLPEHPAFQNKVGINALRRILCAYALRNPNIGYCQAMNIVASVLLIYCSEEEAFWLLTTLCENLLPDYYNTRVIGAMVDQGILEILIAEYLPNLHVKIQHLGMIKMISLSWFLTIFLCVMPYESAVNVVDCFFYDGAKVIFMTALMILNWNEEDLLKCKDEGEAMQILADYLSGVYNDEGRGSIRNKSYDDQKRKMSIQTLIYQAYTKYGYISTGQIEQLRLKQRLKVVQEMEDNSEKNIIRCIIGDGYLSTVELKDLLSIVREEILSQKQPMPEKYDPSQQPYEYYQVEFEYFKLLFAALSPWGKGDQSEFIAERIFILFDENKDGYLNFKELVLAISLTATADPAQRLKLLYTIHLPPILRTVDMESPKRNEAGAEIASEATDFFDSIEADELSVAVESAPSYSFQKSFESQASIDSQTESIGESKSLSNLRNLVLSKDGKFNMKTVPKMTQPHFVTLWKNVYEIFQFQQEQETFHAIAEVGTLLFGMGDVSKKFFINRDESEDSLAAAAAACNSSTYLDVSPDKNGNPQTPSEILQWYITVDQFLASVLNSRPLVEFFSTRANISEGIEHFKNRRFSRLHSL</sequence>
<protein>
    <submittedName>
        <fullName evidence="7">TBC1 domain family member 9 isoform X1</fullName>
    </submittedName>
</protein>
<dbReference type="RefSeq" id="XP_017769269.1">
    <property type="nucleotide sequence ID" value="XM_017913780.1"/>
</dbReference>
<dbReference type="InterPro" id="IPR002048">
    <property type="entry name" value="EF_hand_dom"/>
</dbReference>
<dbReference type="Pfam" id="PF02893">
    <property type="entry name" value="GRAM"/>
    <property type="match status" value="2"/>
</dbReference>
<feature type="domain" description="Rab-GAP TBC" evidence="4">
    <location>
        <begin position="485"/>
        <end position="672"/>
    </location>
</feature>
<evidence type="ECO:0000256" key="3">
    <source>
        <dbReference type="ARBA" id="ARBA00022837"/>
    </source>
</evidence>
<dbReference type="PANTHER" id="PTHR47666:SF1">
    <property type="entry name" value="PROTEIN VASCULAR ASSOCIATED DEATH 1, CHLOROPLASTIC"/>
    <property type="match status" value="1"/>
</dbReference>
<dbReference type="PROSITE" id="PS50222">
    <property type="entry name" value="EF_HAND_2"/>
    <property type="match status" value="1"/>
</dbReference>
<dbReference type="PROSITE" id="PS00018">
    <property type="entry name" value="EF_HAND_1"/>
    <property type="match status" value="1"/>
</dbReference>
<dbReference type="GeneID" id="108557314"/>
<dbReference type="PROSITE" id="PS50086">
    <property type="entry name" value="TBC_RABGAP"/>
    <property type="match status" value="1"/>
</dbReference>
<dbReference type="SMART" id="SM00164">
    <property type="entry name" value="TBC"/>
    <property type="match status" value="1"/>
</dbReference>
<dbReference type="Proteomes" id="UP000695000">
    <property type="component" value="Unplaced"/>
</dbReference>
<feature type="domain" description="EF-hand" evidence="5">
    <location>
        <begin position="845"/>
        <end position="880"/>
    </location>
</feature>
<evidence type="ECO:0000256" key="2">
    <source>
        <dbReference type="ARBA" id="ARBA00022737"/>
    </source>
</evidence>
<dbReference type="InterPro" id="IPR035969">
    <property type="entry name" value="Rab-GAP_TBC_sf"/>
</dbReference>
<dbReference type="SUPFAM" id="SSF47473">
    <property type="entry name" value="EF-hand"/>
    <property type="match status" value="1"/>
</dbReference>
<dbReference type="Pfam" id="PF00566">
    <property type="entry name" value="RabGAP-TBC"/>
    <property type="match status" value="1"/>
</dbReference>
<gene>
    <name evidence="7" type="primary">LOC108557314</name>
</gene>
<evidence type="ECO:0000259" key="4">
    <source>
        <dbReference type="PROSITE" id="PS50086"/>
    </source>
</evidence>
<name>A0ABM1M3W9_NICVS</name>
<keyword evidence="6" id="KW-1185">Reference proteome</keyword>
<dbReference type="InterPro" id="IPR036017">
    <property type="entry name" value="TCB1D9/TCB1D9B_PH-GRAM2"/>
</dbReference>
<dbReference type="InterPro" id="IPR036014">
    <property type="entry name" value="TCB1D9/TCB1D9B_PH-GRAM1"/>
</dbReference>
<dbReference type="Gene3D" id="1.10.238.10">
    <property type="entry name" value="EF-hand"/>
    <property type="match status" value="1"/>
</dbReference>
<evidence type="ECO:0000313" key="6">
    <source>
        <dbReference type="Proteomes" id="UP000695000"/>
    </source>
</evidence>
<organism evidence="6 7">
    <name type="scientific">Nicrophorus vespilloides</name>
    <name type="common">Boreal carrion beetle</name>
    <dbReference type="NCBI Taxonomy" id="110193"/>
    <lineage>
        <taxon>Eukaryota</taxon>
        <taxon>Metazoa</taxon>
        <taxon>Ecdysozoa</taxon>
        <taxon>Arthropoda</taxon>
        <taxon>Hexapoda</taxon>
        <taxon>Insecta</taxon>
        <taxon>Pterygota</taxon>
        <taxon>Neoptera</taxon>
        <taxon>Endopterygota</taxon>
        <taxon>Coleoptera</taxon>
        <taxon>Polyphaga</taxon>
        <taxon>Staphyliniformia</taxon>
        <taxon>Silphidae</taxon>
        <taxon>Nicrophorinae</taxon>
        <taxon>Nicrophorus</taxon>
    </lineage>
</organism>
<keyword evidence="2" id="KW-0677">Repeat</keyword>
<evidence type="ECO:0000256" key="1">
    <source>
        <dbReference type="ARBA" id="ARBA00022468"/>
    </source>
</evidence>